<dbReference type="Gene3D" id="1.20.1060.20">
    <property type="match status" value="1"/>
</dbReference>
<evidence type="ECO:0000256" key="6">
    <source>
        <dbReference type="ARBA" id="ARBA00023125"/>
    </source>
</evidence>
<feature type="domain" description="SMC hinge" evidence="8">
    <location>
        <begin position="518"/>
        <end position="637"/>
    </location>
</feature>
<comment type="subunit">
    <text evidence="7">Homodimer.</text>
</comment>
<comment type="similarity">
    <text evidence="7">Belongs to the SMC family.</text>
</comment>
<feature type="binding site" evidence="7">
    <location>
        <begin position="32"/>
        <end position="39"/>
    </location>
    <ligand>
        <name>ATP</name>
        <dbReference type="ChEBI" id="CHEBI:30616"/>
    </ligand>
</feature>
<feature type="coiled-coil region" evidence="7">
    <location>
        <begin position="406"/>
        <end position="482"/>
    </location>
</feature>
<accession>A0A6I2GLA4</accession>
<name>A0A6I2GLA4_9LACT</name>
<dbReference type="Proteomes" id="UP000430975">
    <property type="component" value="Unassembled WGS sequence"/>
</dbReference>
<evidence type="ECO:0000313" key="9">
    <source>
        <dbReference type="EMBL" id="MRI85338.1"/>
    </source>
</evidence>
<dbReference type="FunFam" id="3.40.50.300:FF:000984">
    <property type="entry name" value="Chromosome partition protein Smc"/>
    <property type="match status" value="1"/>
</dbReference>
<dbReference type="GO" id="GO:0006260">
    <property type="term" value="P:DNA replication"/>
    <property type="evidence" value="ECO:0007669"/>
    <property type="project" value="UniProtKB-UniRule"/>
</dbReference>
<evidence type="ECO:0000313" key="10">
    <source>
        <dbReference type="Proteomes" id="UP000430975"/>
    </source>
</evidence>
<proteinExistence type="inferred from homology"/>
<protein>
    <recommendedName>
        <fullName evidence="7">Chromosome partition protein Smc</fullName>
    </recommendedName>
</protein>
<evidence type="ECO:0000256" key="5">
    <source>
        <dbReference type="ARBA" id="ARBA00023054"/>
    </source>
</evidence>
<dbReference type="InterPro" id="IPR010935">
    <property type="entry name" value="SMC_hinge"/>
</dbReference>
<dbReference type="HAMAP" id="MF_01894">
    <property type="entry name" value="Smc_prok"/>
    <property type="match status" value="1"/>
</dbReference>
<evidence type="ECO:0000256" key="3">
    <source>
        <dbReference type="ARBA" id="ARBA00022741"/>
    </source>
</evidence>
<dbReference type="GO" id="GO:0030261">
    <property type="term" value="P:chromosome condensation"/>
    <property type="evidence" value="ECO:0007669"/>
    <property type="project" value="InterPro"/>
</dbReference>
<sequence length="1180" mass="134911">MHLERIEMTGFKSFADKTVIEFDKGLTAVVGPNGSGKSNLSEAIRWVLGEQSAKSLRGSRMEDVIFNGTQERKPVNLAKVTLVLNNEDRYLDYDFSEISITRSYNRNGDSQYFINKEAVRLKDIVDLLLDSGLGKNSFSIISQGKVEQIFLSKPEERRTIFEEAAGVQKYQYRKVEAERKLVRSTDHLSRVKDIIHELDGQLQPLAKQREAALIYQEKHARLKQLEISLYSYQIEQYRQQWQQAEIDLKNLNQEIQVLDAEQKTLTAAIKKETIELDQLNLQIDDRSELFQENSQQLERLKAKQQVTEQQIQYNQSSLNDKHEAFEQQVARQTQLKAELTASESEQRVLLDKLTEIKQVIKHLEQQRAILVGNDQQQVEQLREQLIDFYQKETTARNQITQYSSTIEQQTERTKHWELQVAELSQNLKKDEADFKTQQKAFLEKQHNQQDLRKQFNQMLEENQLLQQEREKLKQTLFQHERDTQKIDSKVANLKHMQEDYAGYFAGVRTVMKQAQRIGGIEGTVADLIEVPTNLQLAIDTALGGSLQHIVVTNDQAAKAAIQFLKQQHAGRATFLPKTNIKPRYLNFQHLNQAENHIGFVGVANVLIKYAEENYAILANLLGTTIIMDSISNAQQLARKVNHAVKIVTLDGDVLMPGGSITGGQAKKQQNSMLARQNELKQAESQLAQAREILANIEAAWQQNQSKEQQLHQQIEQQREILTQSDMQLQQEQAQVQQLAQTIKQEKNQQIILNDDLQQAVVSLKEAEEKLATARANLITASQAIEDTNQALAQLSLSQEDRQKQLQELDEQYNDLKTELAVKETQATQINQQVVNTKKTLNEVTLFIESYEASHNLGVNDLGQLIATLEQTVSDIETLAKQLTTEKETLAQMRERRQILIESSRANEQKERDIIQTAQQSYQQQAKFEAQIEKFEAFIDNQLEYLSEEYQLSYEAATKIAEPIDTATKVNQEVKQLKREIERLGPINLAAIEGYEVLNERYEHLIEQQDDLLKAMSQLKETMDEMDSEVIKRFGETFSVINQQFQTTFRKLFAGGHASLQLTDPNDLLMTGVDIIAQPPGKKKQNLALLSGGERALTAIALLFAILEVKPVPFCILDEVEAALDDANVYRYGEYLQDFTENTQFIVITHRKGTMEHADVLYGVTMERSGISKLASVKLSD</sequence>
<dbReference type="SMART" id="SM00968">
    <property type="entry name" value="SMC_hinge"/>
    <property type="match status" value="1"/>
</dbReference>
<dbReference type="GO" id="GO:0007062">
    <property type="term" value="P:sister chromatid cohesion"/>
    <property type="evidence" value="ECO:0007669"/>
    <property type="project" value="InterPro"/>
</dbReference>
<keyword evidence="6 7" id="KW-0238">DNA-binding</keyword>
<dbReference type="SUPFAM" id="SSF52540">
    <property type="entry name" value="P-loop containing nucleoside triphosphate hydrolases"/>
    <property type="match status" value="1"/>
</dbReference>
<feature type="coiled-coil region" evidence="7">
    <location>
        <begin position="994"/>
        <end position="1028"/>
    </location>
</feature>
<dbReference type="InterPro" id="IPR003395">
    <property type="entry name" value="RecF/RecN/SMC_N"/>
</dbReference>
<evidence type="ECO:0000256" key="1">
    <source>
        <dbReference type="ARBA" id="ARBA00004496"/>
    </source>
</evidence>
<dbReference type="GO" id="GO:0003677">
    <property type="term" value="F:DNA binding"/>
    <property type="evidence" value="ECO:0007669"/>
    <property type="project" value="UniProtKB-UniRule"/>
</dbReference>
<dbReference type="CDD" id="cd03278">
    <property type="entry name" value="ABC_SMC_barmotin"/>
    <property type="match status" value="2"/>
</dbReference>
<comment type="caution">
    <text evidence="9">The sequence shown here is derived from an EMBL/GenBank/DDBJ whole genome shotgun (WGS) entry which is preliminary data.</text>
</comment>
<keyword evidence="5 7" id="KW-0175">Coiled coil</keyword>
<dbReference type="GO" id="GO:0005737">
    <property type="term" value="C:cytoplasm"/>
    <property type="evidence" value="ECO:0007669"/>
    <property type="project" value="UniProtKB-SubCell"/>
</dbReference>
<dbReference type="InterPro" id="IPR027417">
    <property type="entry name" value="P-loop_NTPase"/>
</dbReference>
<keyword evidence="10" id="KW-1185">Reference proteome</keyword>
<dbReference type="Gene3D" id="3.30.70.1620">
    <property type="match status" value="1"/>
</dbReference>
<dbReference type="PIRSF" id="PIRSF005719">
    <property type="entry name" value="SMC"/>
    <property type="match status" value="1"/>
</dbReference>
<dbReference type="EMBL" id="WJQS01000004">
    <property type="protein sequence ID" value="MRI85338.1"/>
    <property type="molecule type" value="Genomic_DNA"/>
</dbReference>
<dbReference type="Gene3D" id="3.40.50.300">
    <property type="entry name" value="P-loop containing nucleotide triphosphate hydrolases"/>
    <property type="match status" value="2"/>
</dbReference>
<comment type="domain">
    <text evidence="7">Contains large globular domains required for ATP hydrolysis at each terminus and a third globular domain forming a flexible hinge near the middle of the molecule. These domains are separated by coiled-coil structures.</text>
</comment>
<dbReference type="PANTHER" id="PTHR43977">
    <property type="entry name" value="STRUCTURAL MAINTENANCE OF CHROMOSOMES PROTEIN 3"/>
    <property type="match status" value="1"/>
</dbReference>
<dbReference type="AlphaFoldDB" id="A0A6I2GLA4"/>
<keyword evidence="4 7" id="KW-0067">ATP-binding</keyword>
<evidence type="ECO:0000256" key="2">
    <source>
        <dbReference type="ARBA" id="ARBA00022490"/>
    </source>
</evidence>
<dbReference type="FunFam" id="3.40.50.300:FF:000901">
    <property type="entry name" value="Chromosome partition protein Smc"/>
    <property type="match status" value="1"/>
</dbReference>
<dbReference type="GO" id="GO:0005694">
    <property type="term" value="C:chromosome"/>
    <property type="evidence" value="ECO:0007669"/>
    <property type="project" value="InterPro"/>
</dbReference>
<dbReference type="SUPFAM" id="SSF75553">
    <property type="entry name" value="Smc hinge domain"/>
    <property type="match status" value="1"/>
</dbReference>
<keyword evidence="2 7" id="KW-0963">Cytoplasm</keyword>
<comment type="subcellular location">
    <subcellularLocation>
        <location evidence="1 7">Cytoplasm</location>
    </subcellularLocation>
</comment>
<dbReference type="NCBIfam" id="TIGR02168">
    <property type="entry name" value="SMC_prok_B"/>
    <property type="match status" value="1"/>
</dbReference>
<evidence type="ECO:0000256" key="7">
    <source>
        <dbReference type="HAMAP-Rule" id="MF_01894"/>
    </source>
</evidence>
<feature type="coiled-coil region" evidence="7">
    <location>
        <begin position="665"/>
        <end position="832"/>
    </location>
</feature>
<dbReference type="Pfam" id="PF06470">
    <property type="entry name" value="SMC_hinge"/>
    <property type="match status" value="1"/>
</dbReference>
<evidence type="ECO:0000256" key="4">
    <source>
        <dbReference type="ARBA" id="ARBA00022840"/>
    </source>
</evidence>
<comment type="function">
    <text evidence="7">Required for chromosome condensation and partitioning.</text>
</comment>
<dbReference type="InterPro" id="IPR036277">
    <property type="entry name" value="SMC_hinge_sf"/>
</dbReference>
<feature type="coiled-coil region" evidence="7">
    <location>
        <begin position="865"/>
        <end position="895"/>
    </location>
</feature>
<organism evidence="9 10">
    <name type="scientific">Fundicoccus ignavus</name>
    <dbReference type="NCBI Taxonomy" id="2664442"/>
    <lineage>
        <taxon>Bacteria</taxon>
        <taxon>Bacillati</taxon>
        <taxon>Bacillota</taxon>
        <taxon>Bacilli</taxon>
        <taxon>Lactobacillales</taxon>
        <taxon>Aerococcaceae</taxon>
        <taxon>Fundicoccus</taxon>
    </lineage>
</organism>
<keyword evidence="3 7" id="KW-0547">Nucleotide-binding</keyword>
<dbReference type="Pfam" id="PF02463">
    <property type="entry name" value="SMC_N"/>
    <property type="match status" value="2"/>
</dbReference>
<feature type="coiled-coil region" evidence="7">
    <location>
        <begin position="234"/>
        <end position="310"/>
    </location>
</feature>
<dbReference type="GO" id="GO:0016887">
    <property type="term" value="F:ATP hydrolysis activity"/>
    <property type="evidence" value="ECO:0007669"/>
    <property type="project" value="InterPro"/>
</dbReference>
<evidence type="ECO:0000259" key="8">
    <source>
        <dbReference type="SMART" id="SM00968"/>
    </source>
</evidence>
<gene>
    <name evidence="7 9" type="primary">smc</name>
    <name evidence="9" type="ORF">GIY09_05535</name>
</gene>
<dbReference type="InterPro" id="IPR011890">
    <property type="entry name" value="SMC_prok"/>
</dbReference>
<dbReference type="GO" id="GO:0005524">
    <property type="term" value="F:ATP binding"/>
    <property type="evidence" value="ECO:0007669"/>
    <property type="project" value="UniProtKB-UniRule"/>
</dbReference>
<dbReference type="InterPro" id="IPR024704">
    <property type="entry name" value="SMC"/>
</dbReference>
<dbReference type="GO" id="GO:0007059">
    <property type="term" value="P:chromosome segregation"/>
    <property type="evidence" value="ECO:0007669"/>
    <property type="project" value="UniProtKB-UniRule"/>
</dbReference>
<reference evidence="9 10" key="1">
    <citation type="submission" date="2019-11" db="EMBL/GenBank/DDBJ databases">
        <title>Characterisation of Fundicoccus ignavus gen. nov. sp. nov., a novel genus of the family Aerococcaceae isolated from bulk tank milk.</title>
        <authorList>
            <person name="Siebert A."/>
            <person name="Huptas C."/>
            <person name="Wenning M."/>
            <person name="Scherer S."/>
            <person name="Doll E.V."/>
        </authorList>
    </citation>
    <scope>NUCLEOTIDE SEQUENCE [LARGE SCALE GENOMIC DNA]</scope>
    <source>
        <strain evidence="9 10">WS4759</strain>
    </source>
</reference>
<dbReference type="RefSeq" id="WP_153863432.1">
    <property type="nucleotide sequence ID" value="NZ_WJQS01000004.1"/>
</dbReference>